<dbReference type="EMBL" id="JACGXL010000004">
    <property type="protein sequence ID" value="MBA8888614.1"/>
    <property type="molecule type" value="Genomic_DNA"/>
</dbReference>
<dbReference type="InterPro" id="IPR059226">
    <property type="entry name" value="Choice_anch_Q_dom"/>
</dbReference>
<feature type="signal peptide" evidence="1">
    <location>
        <begin position="1"/>
        <end position="18"/>
    </location>
</feature>
<dbReference type="NCBIfam" id="NF041518">
    <property type="entry name" value="choice_anch_Q"/>
    <property type="match status" value="1"/>
</dbReference>
<dbReference type="AlphaFoldDB" id="A0A839F8X4"/>
<feature type="domain" description="Right handed beta helix" evidence="2">
    <location>
        <begin position="190"/>
        <end position="350"/>
    </location>
</feature>
<keyword evidence="1" id="KW-0732">Signal</keyword>
<name>A0A839F8X4_9GAMM</name>
<dbReference type="Pfam" id="PF13229">
    <property type="entry name" value="Beta_helix"/>
    <property type="match status" value="1"/>
</dbReference>
<comment type="caution">
    <text evidence="3">The sequence shown here is derived from an EMBL/GenBank/DDBJ whole genome shotgun (WGS) entry which is preliminary data.</text>
</comment>
<sequence length="415" mass="44481">MRIAALAILLCTAPFAAANDFYVDPDHGSDAGNGSAAQPWRSLQAVFDDGLVETRDWPSYPYVPGMTLVTVNAGAPVRAGDTIWLRSGYHGDLVVADAYNSAPITIAAQPGQSPRIRSVLVRSAQNWILRDLVVSPSFAPTNEPLTMLSIENHGWTGPSWDVDVDHCTLYSVADASAWGANEWIDLASDGIYVGGDRVDVHDCSVRNVRFGIGVDGVDARIRRNVVDGFSADGLRGLGDGDVFEYNTIENDYIGDELDANHDDGFQSWSIGSDGQVGTGEVRDVVLRGSLFINAEDPGNPLRGTLQGIGCFDGLFVNWVVENNVVITDHWHGISFYGMRDSRIVNNTVIDLADGQPGPPFDLHLRAGAAAIDAGSSVLAPGRDIEGQPRPQGAGVDLGAYERPVDAIFRDGFDQA</sequence>
<gene>
    <name evidence="3" type="ORF">FHW12_002847</name>
</gene>
<organism evidence="3 4">
    <name type="scientific">Dokdonella fugitiva</name>
    <dbReference type="NCBI Taxonomy" id="328517"/>
    <lineage>
        <taxon>Bacteria</taxon>
        <taxon>Pseudomonadati</taxon>
        <taxon>Pseudomonadota</taxon>
        <taxon>Gammaproteobacteria</taxon>
        <taxon>Lysobacterales</taxon>
        <taxon>Rhodanobacteraceae</taxon>
        <taxon>Dokdonella</taxon>
    </lineage>
</organism>
<dbReference type="InterPro" id="IPR039448">
    <property type="entry name" value="Beta_helix"/>
</dbReference>
<evidence type="ECO:0000313" key="4">
    <source>
        <dbReference type="Proteomes" id="UP000550401"/>
    </source>
</evidence>
<dbReference type="InterPro" id="IPR006626">
    <property type="entry name" value="PbH1"/>
</dbReference>
<dbReference type="Gene3D" id="2.160.20.10">
    <property type="entry name" value="Single-stranded right-handed beta-helix, Pectin lyase-like"/>
    <property type="match status" value="1"/>
</dbReference>
<keyword evidence="4" id="KW-1185">Reference proteome</keyword>
<dbReference type="SMART" id="SM00710">
    <property type="entry name" value="PbH1"/>
    <property type="match status" value="5"/>
</dbReference>
<dbReference type="RefSeq" id="WP_182531656.1">
    <property type="nucleotide sequence ID" value="NZ_JACGXL010000004.1"/>
</dbReference>
<dbReference type="InterPro" id="IPR011050">
    <property type="entry name" value="Pectin_lyase_fold/virulence"/>
</dbReference>
<evidence type="ECO:0000259" key="2">
    <source>
        <dbReference type="Pfam" id="PF13229"/>
    </source>
</evidence>
<dbReference type="SUPFAM" id="SSF51126">
    <property type="entry name" value="Pectin lyase-like"/>
    <property type="match status" value="1"/>
</dbReference>
<feature type="chain" id="PRO_5032833410" description="Right handed beta helix domain-containing protein" evidence="1">
    <location>
        <begin position="19"/>
        <end position="415"/>
    </location>
</feature>
<dbReference type="Proteomes" id="UP000550401">
    <property type="component" value="Unassembled WGS sequence"/>
</dbReference>
<accession>A0A839F8X4</accession>
<evidence type="ECO:0000256" key="1">
    <source>
        <dbReference type="SAM" id="SignalP"/>
    </source>
</evidence>
<evidence type="ECO:0000313" key="3">
    <source>
        <dbReference type="EMBL" id="MBA8888614.1"/>
    </source>
</evidence>
<dbReference type="InterPro" id="IPR012334">
    <property type="entry name" value="Pectin_lyas_fold"/>
</dbReference>
<proteinExistence type="predicted"/>
<protein>
    <recommendedName>
        <fullName evidence="2">Right handed beta helix domain-containing protein</fullName>
    </recommendedName>
</protein>
<reference evidence="3 4" key="1">
    <citation type="submission" date="2020-07" db="EMBL/GenBank/DDBJ databases">
        <title>Genomic Encyclopedia of Type Strains, Phase IV (KMG-V): Genome sequencing to study the core and pangenomes of soil and plant-associated prokaryotes.</title>
        <authorList>
            <person name="Whitman W."/>
        </authorList>
    </citation>
    <scope>NUCLEOTIDE SEQUENCE [LARGE SCALE GENOMIC DNA]</scope>
    <source>
        <strain evidence="3 4">RH2WT43</strain>
    </source>
</reference>